<comment type="caution">
    <text evidence="1">The sequence shown here is derived from an EMBL/GenBank/DDBJ whole genome shotgun (WGS) entry which is preliminary data.</text>
</comment>
<protein>
    <submittedName>
        <fullName evidence="1">Uncharacterized protein</fullName>
    </submittedName>
</protein>
<organism evidence="1 2">
    <name type="scientific">Arctium lappa</name>
    <name type="common">Greater burdock</name>
    <name type="synonym">Lappa major</name>
    <dbReference type="NCBI Taxonomy" id="4217"/>
    <lineage>
        <taxon>Eukaryota</taxon>
        <taxon>Viridiplantae</taxon>
        <taxon>Streptophyta</taxon>
        <taxon>Embryophyta</taxon>
        <taxon>Tracheophyta</taxon>
        <taxon>Spermatophyta</taxon>
        <taxon>Magnoliopsida</taxon>
        <taxon>eudicotyledons</taxon>
        <taxon>Gunneridae</taxon>
        <taxon>Pentapetalae</taxon>
        <taxon>asterids</taxon>
        <taxon>campanulids</taxon>
        <taxon>Asterales</taxon>
        <taxon>Asteraceae</taxon>
        <taxon>Carduoideae</taxon>
        <taxon>Cardueae</taxon>
        <taxon>Arctiinae</taxon>
        <taxon>Arctium</taxon>
    </lineage>
</organism>
<gene>
    <name evidence="1" type="ORF">L6452_04322</name>
</gene>
<dbReference type="EMBL" id="CM042047">
    <property type="protein sequence ID" value="KAI3773123.1"/>
    <property type="molecule type" value="Genomic_DNA"/>
</dbReference>
<dbReference type="Proteomes" id="UP001055879">
    <property type="component" value="Linkage Group LG01"/>
</dbReference>
<evidence type="ECO:0000313" key="2">
    <source>
        <dbReference type="Proteomes" id="UP001055879"/>
    </source>
</evidence>
<keyword evidence="2" id="KW-1185">Reference proteome</keyword>
<reference evidence="1 2" key="2">
    <citation type="journal article" date="2022" name="Mol. Ecol. Resour.">
        <title>The genomes of chicory, endive, great burdock and yacon provide insights into Asteraceae paleo-polyploidization history and plant inulin production.</title>
        <authorList>
            <person name="Fan W."/>
            <person name="Wang S."/>
            <person name="Wang H."/>
            <person name="Wang A."/>
            <person name="Jiang F."/>
            <person name="Liu H."/>
            <person name="Zhao H."/>
            <person name="Xu D."/>
            <person name="Zhang Y."/>
        </authorList>
    </citation>
    <scope>NUCLEOTIDE SEQUENCE [LARGE SCALE GENOMIC DNA]</scope>
    <source>
        <strain evidence="2">cv. Niubang</strain>
    </source>
</reference>
<accession>A0ACB9FP37</accession>
<sequence>MRHEASFVSSDLPPKHIHQNIFDRSSLPILKVKGSVRSNSRGMRHRLTINGNALRSYDGRRFCAILYTSIRIRPIASQISIFASVLCDSIYEYTVYDRLLLFCVILFASLVPIPEVERQHRFFWAIHSLQNHSSVLSSIFPPD</sequence>
<proteinExistence type="predicted"/>
<reference evidence="2" key="1">
    <citation type="journal article" date="2022" name="Mol. Ecol. Resour.">
        <title>The genomes of chicory, endive, great burdock and yacon provide insights into Asteraceae palaeo-polyploidization history and plant inulin production.</title>
        <authorList>
            <person name="Fan W."/>
            <person name="Wang S."/>
            <person name="Wang H."/>
            <person name="Wang A."/>
            <person name="Jiang F."/>
            <person name="Liu H."/>
            <person name="Zhao H."/>
            <person name="Xu D."/>
            <person name="Zhang Y."/>
        </authorList>
    </citation>
    <scope>NUCLEOTIDE SEQUENCE [LARGE SCALE GENOMIC DNA]</scope>
    <source>
        <strain evidence="2">cv. Niubang</strain>
    </source>
</reference>
<evidence type="ECO:0000313" key="1">
    <source>
        <dbReference type="EMBL" id="KAI3773123.1"/>
    </source>
</evidence>
<name>A0ACB9FP37_ARCLA</name>